<dbReference type="InterPro" id="IPR006578">
    <property type="entry name" value="MADF-dom"/>
</dbReference>
<feature type="region of interest" description="Disordered" evidence="1">
    <location>
        <begin position="163"/>
        <end position="198"/>
    </location>
</feature>
<name>A0AAV8YA21_9CUCU</name>
<dbReference type="PROSITE" id="PS51029">
    <property type="entry name" value="MADF"/>
    <property type="match status" value="1"/>
</dbReference>
<gene>
    <name evidence="3" type="ORF">NQ314_008545</name>
</gene>
<sequence length="264" mass="29990">MEKANCTTGKRPFIWSKELTTKLIQMYENYPCLYQIKIADYRNKTRRNQAITEITETINNSFLTNLTPADIQKKIHGLRTQYFSEVNKIKKSHTSGSSTDSIYTPKLWCHELLFFLNESTKVVSEGESNLRESQVQLEETEEIIFEGEIADLNVSVMSPQLAPLNSPVSTPHASGPSSSQSTYSMTTAPRKRKKYNRDDIKELITSATSTLHNLTSSEPSVNLLFGQMLACEMDKILNESIVDDLKQDILGSLYAAKRKYRESQ</sequence>
<evidence type="ECO:0000256" key="1">
    <source>
        <dbReference type="SAM" id="MobiDB-lite"/>
    </source>
</evidence>
<dbReference type="SMART" id="SM00595">
    <property type="entry name" value="MADF"/>
    <property type="match status" value="1"/>
</dbReference>
<dbReference type="PANTHER" id="PTHR21505">
    <property type="entry name" value="MADF DOMAIN-CONTAINING PROTEIN-RELATED"/>
    <property type="match status" value="1"/>
</dbReference>
<evidence type="ECO:0000313" key="3">
    <source>
        <dbReference type="EMBL" id="KAJ8947808.1"/>
    </source>
</evidence>
<protein>
    <recommendedName>
        <fullName evidence="2">MADF domain-containing protein</fullName>
    </recommendedName>
</protein>
<accession>A0AAV8YA21</accession>
<evidence type="ECO:0000259" key="2">
    <source>
        <dbReference type="PROSITE" id="PS51029"/>
    </source>
</evidence>
<dbReference type="PANTHER" id="PTHR21505:SF12">
    <property type="entry name" value="MADF DOMAIN-CONTAINING PROTEIN-RELATED"/>
    <property type="match status" value="1"/>
</dbReference>
<dbReference type="AlphaFoldDB" id="A0AAV8YA21"/>
<comment type="caution">
    <text evidence="3">The sequence shown here is derived from an EMBL/GenBank/DDBJ whole genome shotgun (WGS) entry which is preliminary data.</text>
</comment>
<organism evidence="3 4">
    <name type="scientific">Rhamnusium bicolor</name>
    <dbReference type="NCBI Taxonomy" id="1586634"/>
    <lineage>
        <taxon>Eukaryota</taxon>
        <taxon>Metazoa</taxon>
        <taxon>Ecdysozoa</taxon>
        <taxon>Arthropoda</taxon>
        <taxon>Hexapoda</taxon>
        <taxon>Insecta</taxon>
        <taxon>Pterygota</taxon>
        <taxon>Neoptera</taxon>
        <taxon>Endopterygota</taxon>
        <taxon>Coleoptera</taxon>
        <taxon>Polyphaga</taxon>
        <taxon>Cucujiformia</taxon>
        <taxon>Chrysomeloidea</taxon>
        <taxon>Cerambycidae</taxon>
        <taxon>Lepturinae</taxon>
        <taxon>Rhagiini</taxon>
        <taxon>Rhamnusium</taxon>
    </lineage>
</organism>
<feature type="compositionally biased region" description="Polar residues" evidence="1">
    <location>
        <begin position="166"/>
        <end position="187"/>
    </location>
</feature>
<dbReference type="Pfam" id="PF10545">
    <property type="entry name" value="MADF_DNA_bdg"/>
    <property type="match status" value="1"/>
</dbReference>
<proteinExistence type="predicted"/>
<reference evidence="3" key="1">
    <citation type="journal article" date="2023" name="Insect Mol. Biol.">
        <title>Genome sequencing provides insights into the evolution of gene families encoding plant cell wall-degrading enzymes in longhorned beetles.</title>
        <authorList>
            <person name="Shin N.R."/>
            <person name="Okamura Y."/>
            <person name="Kirsch R."/>
            <person name="Pauchet Y."/>
        </authorList>
    </citation>
    <scope>NUCLEOTIDE SEQUENCE</scope>
    <source>
        <strain evidence="3">RBIC_L_NR</strain>
    </source>
</reference>
<evidence type="ECO:0000313" key="4">
    <source>
        <dbReference type="Proteomes" id="UP001162156"/>
    </source>
</evidence>
<feature type="domain" description="MADF" evidence="2">
    <location>
        <begin position="22"/>
        <end position="121"/>
    </location>
</feature>
<keyword evidence="4" id="KW-1185">Reference proteome</keyword>
<dbReference type="EMBL" id="JANEYF010002341">
    <property type="protein sequence ID" value="KAJ8947808.1"/>
    <property type="molecule type" value="Genomic_DNA"/>
</dbReference>
<dbReference type="Proteomes" id="UP001162156">
    <property type="component" value="Unassembled WGS sequence"/>
</dbReference>